<dbReference type="InterPro" id="IPR050114">
    <property type="entry name" value="UPF0173_UPF0282_UlaG_hydrolase"/>
</dbReference>
<dbReference type="InterPro" id="IPR036866">
    <property type="entry name" value="RibonucZ/Hydroxyglut_hydro"/>
</dbReference>
<dbReference type="Proteomes" id="UP000293925">
    <property type="component" value="Unassembled WGS sequence"/>
</dbReference>
<dbReference type="PANTHER" id="PTHR43546:SF9">
    <property type="entry name" value="L-ASCORBATE-6-PHOSPHATE LACTONASE ULAG-RELATED"/>
    <property type="match status" value="1"/>
</dbReference>
<organism evidence="2 3">
    <name type="scientific">Pedobacter psychrodurus</name>
    <dbReference type="NCBI Taxonomy" id="2530456"/>
    <lineage>
        <taxon>Bacteria</taxon>
        <taxon>Pseudomonadati</taxon>
        <taxon>Bacteroidota</taxon>
        <taxon>Sphingobacteriia</taxon>
        <taxon>Sphingobacteriales</taxon>
        <taxon>Sphingobacteriaceae</taxon>
        <taxon>Pedobacter</taxon>
    </lineage>
</organism>
<reference evidence="2 3" key="1">
    <citation type="submission" date="2019-02" db="EMBL/GenBank/DDBJ databases">
        <title>Pedobacter sp. RP-3-21 sp. nov., isolated from Arctic soil.</title>
        <authorList>
            <person name="Dahal R.H."/>
        </authorList>
    </citation>
    <scope>NUCLEOTIDE SEQUENCE [LARGE SCALE GENOMIC DNA]</scope>
    <source>
        <strain evidence="2 3">RP-3-21</strain>
    </source>
</reference>
<dbReference type="AlphaFoldDB" id="A0A4R0PVA0"/>
<sequence length="263" mass="29346">MNISITHINTACVLLEINGYRILTDPTLDEAGGLYYHGFGAFSRKTEGLEIMPDLLEDIDLVLLSHHQHKDNLDVKGRAFLERAKTVISTVPASKAIKGVTGLREWESILLETPKIKGLKITATPAQHRPSWIPEFVSGKVIGFIIEADDQENGVIYLSGDTVFFKGIEEIGKRNVIDIAILNVGGVQFRYLTGLGKYTMDGQGLIKASRVLNPNRIFPVHTRGWTHFKQDEAELKELLYADPVTAFRTTFLKAGEKYKLADH</sequence>
<dbReference type="Gene3D" id="3.60.15.10">
    <property type="entry name" value="Ribonuclease Z/Hydroxyacylglutathione hydrolase-like"/>
    <property type="match status" value="1"/>
</dbReference>
<dbReference type="RefSeq" id="WP_131530803.1">
    <property type="nucleotide sequence ID" value="NZ_SJSO01000009.1"/>
</dbReference>
<name>A0A4R0PVA0_9SPHI</name>
<protein>
    <submittedName>
        <fullName evidence="2">MBL fold metallo-hydrolase</fullName>
    </submittedName>
</protein>
<dbReference type="EMBL" id="SJSO01000009">
    <property type="protein sequence ID" value="TCD26509.1"/>
    <property type="molecule type" value="Genomic_DNA"/>
</dbReference>
<dbReference type="SUPFAM" id="SSF56281">
    <property type="entry name" value="Metallo-hydrolase/oxidoreductase"/>
    <property type="match status" value="1"/>
</dbReference>
<evidence type="ECO:0000256" key="1">
    <source>
        <dbReference type="ARBA" id="ARBA00022801"/>
    </source>
</evidence>
<dbReference type="Pfam" id="PF13483">
    <property type="entry name" value="Lactamase_B_3"/>
    <property type="match status" value="1"/>
</dbReference>
<evidence type="ECO:0000313" key="3">
    <source>
        <dbReference type="Proteomes" id="UP000293925"/>
    </source>
</evidence>
<dbReference type="PANTHER" id="PTHR43546">
    <property type="entry name" value="UPF0173 METAL-DEPENDENT HYDROLASE MJ1163-RELATED"/>
    <property type="match status" value="1"/>
</dbReference>
<comment type="caution">
    <text evidence="2">The sequence shown here is derived from an EMBL/GenBank/DDBJ whole genome shotgun (WGS) entry which is preliminary data.</text>
</comment>
<evidence type="ECO:0000313" key="2">
    <source>
        <dbReference type="EMBL" id="TCD26509.1"/>
    </source>
</evidence>
<keyword evidence="1 2" id="KW-0378">Hydrolase</keyword>
<keyword evidence="3" id="KW-1185">Reference proteome</keyword>
<gene>
    <name evidence="2" type="ORF">EZ456_13020</name>
</gene>
<dbReference type="GO" id="GO:0016787">
    <property type="term" value="F:hydrolase activity"/>
    <property type="evidence" value="ECO:0007669"/>
    <property type="project" value="UniProtKB-KW"/>
</dbReference>
<accession>A0A4R0PVA0</accession>
<dbReference type="OrthoDB" id="9805728at2"/>
<proteinExistence type="predicted"/>